<dbReference type="SMART" id="SM01026">
    <property type="entry name" value="Beach"/>
    <property type="match status" value="1"/>
</dbReference>
<dbReference type="STRING" id="93759.A0A1R3GKH8"/>
<dbReference type="Proteomes" id="UP000187203">
    <property type="component" value="Unassembled WGS sequence"/>
</dbReference>
<name>A0A1R3GKH8_9ROSI</name>
<protein>
    <recommendedName>
        <fullName evidence="1">BEACH domain-containing protein</fullName>
    </recommendedName>
</protein>
<dbReference type="SUPFAM" id="SSF81837">
    <property type="entry name" value="BEACH domain"/>
    <property type="match status" value="1"/>
</dbReference>
<dbReference type="PROSITE" id="PS50197">
    <property type="entry name" value="BEACH"/>
    <property type="match status" value="1"/>
</dbReference>
<dbReference type="SUPFAM" id="SSF56112">
    <property type="entry name" value="Protein kinase-like (PK-like)"/>
    <property type="match status" value="1"/>
</dbReference>
<organism evidence="2 3">
    <name type="scientific">Corchorus olitorius</name>
    <dbReference type="NCBI Taxonomy" id="93759"/>
    <lineage>
        <taxon>Eukaryota</taxon>
        <taxon>Viridiplantae</taxon>
        <taxon>Streptophyta</taxon>
        <taxon>Embryophyta</taxon>
        <taxon>Tracheophyta</taxon>
        <taxon>Spermatophyta</taxon>
        <taxon>Magnoliopsida</taxon>
        <taxon>eudicotyledons</taxon>
        <taxon>Gunneridae</taxon>
        <taxon>Pentapetalae</taxon>
        <taxon>rosids</taxon>
        <taxon>malvids</taxon>
        <taxon>Malvales</taxon>
        <taxon>Malvaceae</taxon>
        <taxon>Grewioideae</taxon>
        <taxon>Apeibeae</taxon>
        <taxon>Corchorus</taxon>
    </lineage>
</organism>
<feature type="domain" description="BEACH" evidence="1">
    <location>
        <begin position="1"/>
        <end position="250"/>
    </location>
</feature>
<dbReference type="PANTHER" id="PTHR46866">
    <property type="entry name" value="GH12955P"/>
    <property type="match status" value="1"/>
</dbReference>
<evidence type="ECO:0000313" key="3">
    <source>
        <dbReference type="Proteomes" id="UP000187203"/>
    </source>
</evidence>
<evidence type="ECO:0000259" key="1">
    <source>
        <dbReference type="PROSITE" id="PS50197"/>
    </source>
</evidence>
<dbReference type="InterPro" id="IPR000409">
    <property type="entry name" value="BEACH_dom"/>
</dbReference>
<gene>
    <name evidence="2" type="ORF">COLO4_34544</name>
</gene>
<dbReference type="Gene3D" id="1.10.510.10">
    <property type="entry name" value="Transferase(Phosphotransferase) domain 1"/>
    <property type="match status" value="1"/>
</dbReference>
<dbReference type="OrthoDB" id="29306at2759"/>
<proteinExistence type="predicted"/>
<evidence type="ECO:0000313" key="2">
    <source>
        <dbReference type="EMBL" id="OMO58530.1"/>
    </source>
</evidence>
<accession>A0A1R3GKH8</accession>
<comment type="caution">
    <text evidence="2">The sequence shown here is derived from an EMBL/GenBank/DDBJ whole genome shotgun (WGS) entry which is preliminary data.</text>
</comment>
<dbReference type="AlphaFoldDB" id="A0A1R3GKH8"/>
<keyword evidence="3" id="KW-1185">Reference proteome</keyword>
<dbReference type="Gene3D" id="1.10.1540.10">
    <property type="entry name" value="BEACH domain"/>
    <property type="match status" value="1"/>
</dbReference>
<dbReference type="PANTHER" id="PTHR46866:SF1">
    <property type="entry name" value="GH12955P"/>
    <property type="match status" value="1"/>
</dbReference>
<reference evidence="3" key="1">
    <citation type="submission" date="2013-09" db="EMBL/GenBank/DDBJ databases">
        <title>Corchorus olitorius genome sequencing.</title>
        <authorList>
            <person name="Alam M."/>
            <person name="Haque M.S."/>
            <person name="Islam M.S."/>
            <person name="Emdad E.M."/>
            <person name="Islam M.M."/>
            <person name="Ahmed B."/>
            <person name="Halim A."/>
            <person name="Hossen Q.M.M."/>
            <person name="Hossain M.Z."/>
            <person name="Ahmed R."/>
            <person name="Khan M.M."/>
            <person name="Islam R."/>
            <person name="Rashid M.M."/>
            <person name="Khan S.A."/>
            <person name="Rahman M.S."/>
            <person name="Alam M."/>
            <person name="Yahiya A.S."/>
            <person name="Khan M.S."/>
            <person name="Azam M.S."/>
            <person name="Haque T."/>
            <person name="Lashkar M.Z.H."/>
            <person name="Akhand A.I."/>
            <person name="Morshed G."/>
            <person name="Roy S."/>
            <person name="Uddin K.S."/>
            <person name="Rabeya T."/>
            <person name="Hossain A.S."/>
            <person name="Chowdhury A."/>
            <person name="Snigdha A.R."/>
            <person name="Mortoza M.S."/>
            <person name="Matin S.A."/>
            <person name="Hoque S.M.E."/>
            <person name="Islam M.K."/>
            <person name="Roy D.K."/>
            <person name="Haider R."/>
            <person name="Moosa M.M."/>
            <person name="Elias S.M."/>
            <person name="Hasan A.M."/>
            <person name="Jahan S."/>
            <person name="Shafiuddin M."/>
            <person name="Mahmood N."/>
            <person name="Shommy N.S."/>
        </authorList>
    </citation>
    <scope>NUCLEOTIDE SEQUENCE [LARGE SCALE GENOMIC DNA]</scope>
    <source>
        <strain evidence="3">cv. O-4</strain>
    </source>
</reference>
<dbReference type="Pfam" id="PF02138">
    <property type="entry name" value="Beach"/>
    <property type="match status" value="1"/>
</dbReference>
<dbReference type="EMBL" id="AWUE01022410">
    <property type="protein sequence ID" value="OMO58530.1"/>
    <property type="molecule type" value="Genomic_DNA"/>
</dbReference>
<dbReference type="InterPro" id="IPR011009">
    <property type="entry name" value="Kinase-like_dom_sf"/>
</dbReference>
<dbReference type="InterPro" id="IPR036372">
    <property type="entry name" value="BEACH_dom_sf"/>
</dbReference>
<sequence>MASPIPLSPSPPPLSFNSLTPTLLLNSSCLIFPLLRIIIIASPNTWWRDLSKSKWRLAKGDEQLDFTYSTSEVPHHVSDECLSELAVCSYKARRLPLSVLRMAVRAVYEPNEYPSTMQRLYQWTPDECIPEFYCDPRIFYSQHSGMTDLAVPSWAGCPEEFIKLHREALESNRVSSQIHHWIDITFGYKMSGEAAIAAKNVMLSSSESTKPRSIGRRQLFSKPHPARCAARQETSDSSKESAVCQHQENEMDNEKSFVYKTASLQELEEASLFSEHARHLSPLYFFDKENSLKQSSSFNESQSEDTEKCASNPHDISNGFGFPSGVDLNHLLEHMETRDDDSTGYQELLLWRQKSYLSRTFSEDAAKDIFSMGCLLAELYLRRPLFDSTSLAVYWEHGVLPGLMQELPPHAKVLVEACIEKEWMR</sequence>